<dbReference type="EMBL" id="CP069188">
    <property type="protein sequence ID" value="QRV14981.1"/>
    <property type="molecule type" value="Genomic_DNA"/>
</dbReference>
<evidence type="ECO:0000313" key="1">
    <source>
        <dbReference type="EMBL" id="QRV14981.1"/>
    </source>
</evidence>
<evidence type="ECO:0000313" key="2">
    <source>
        <dbReference type="Proteomes" id="UP000637819"/>
    </source>
</evidence>
<organism evidence="1 2">
    <name type="scientific">Haloterrigena salifodinae</name>
    <dbReference type="NCBI Taxonomy" id="2675099"/>
    <lineage>
        <taxon>Archaea</taxon>
        <taxon>Methanobacteriati</taxon>
        <taxon>Methanobacteriota</taxon>
        <taxon>Stenosarchaea group</taxon>
        <taxon>Halobacteria</taxon>
        <taxon>Halobacteriales</taxon>
        <taxon>Natrialbaceae</taxon>
        <taxon>Haloterrigena</taxon>
    </lineage>
</organism>
<dbReference type="AlphaFoldDB" id="A0A8T8E0R6"/>
<reference evidence="1 2" key="1">
    <citation type="submission" date="2021-01" db="EMBL/GenBank/DDBJ databases">
        <title>Genome Sequence and Methylation Pattern of Haloterrigena salifodinae BOL5-1, An Extremely Halophilic Archaeon from a Bolivian Salt Mine.</title>
        <authorList>
            <person name="DasSarma P."/>
            <person name="Anton B.P."/>
            <person name="DasSarma S.L."/>
            <person name="von Ehrenheim H.A.L."/>
            <person name="Martinez F.L."/>
            <person name="Guzman D."/>
            <person name="Roberts R.J."/>
            <person name="DasSarma S."/>
        </authorList>
    </citation>
    <scope>NUCLEOTIDE SEQUENCE [LARGE SCALE GENOMIC DNA]</scope>
    <source>
        <strain evidence="1 2">BOL5-1</strain>
    </source>
</reference>
<name>A0A8T8E0R6_9EURY</name>
<dbReference type="OrthoDB" id="187303at2157"/>
<dbReference type="GeneID" id="62877267"/>
<gene>
    <name evidence="1" type="ORF">JMJ58_19045</name>
</gene>
<protein>
    <submittedName>
        <fullName evidence="1">Uncharacterized protein</fullName>
    </submittedName>
</protein>
<proteinExistence type="predicted"/>
<dbReference type="PROSITE" id="PS51257">
    <property type="entry name" value="PROKAR_LIPOPROTEIN"/>
    <property type="match status" value="1"/>
</dbReference>
<keyword evidence="2" id="KW-1185">Reference proteome</keyword>
<sequence>MLSRRAILRTPLPLLTGAISGCISSRLSDNHPILNCIEVVNADTKPHTVHLRVDYENEELFSNSYAIDGREGGGRIQQQWIPREWPDEAGQFRVHVRMDTRSDWVTIESAEELGAYAIQIAYRVGSDGNGIPLWETIDANDYERDCGRSLASN</sequence>
<dbReference type="Proteomes" id="UP000637819">
    <property type="component" value="Chromosome"/>
</dbReference>
<dbReference type="KEGG" id="hsal:JMJ58_19045"/>
<accession>A0A8T8E0R6</accession>
<dbReference type="RefSeq" id="WP_204747601.1">
    <property type="nucleotide sequence ID" value="NZ_CP069188.1"/>
</dbReference>